<dbReference type="EMBL" id="BAAFGZ010000003">
    <property type="protein sequence ID" value="GAB0131749.1"/>
    <property type="molecule type" value="Genomic_DNA"/>
</dbReference>
<reference evidence="5" key="1">
    <citation type="submission" date="2024-06" db="EMBL/GenBank/DDBJ databases">
        <title>Draft Genome Sequences of Epichloe bromicola Strains Isolated from Elymus ciliaris.</title>
        <authorList>
            <consortium name="Epichloe bromicola genome sequencing consortium"/>
            <person name="Miura A."/>
            <person name="Imano S."/>
            <person name="Ashida A."/>
            <person name="Sato I."/>
            <person name="Chiba S."/>
            <person name="Tanaka A."/>
            <person name="Camagna M."/>
            <person name="Takemoto D."/>
        </authorList>
    </citation>
    <scope>NUCLEOTIDE SEQUENCE [LARGE SCALE GENOMIC DNA]</scope>
    <source>
        <strain evidence="5">DP</strain>
    </source>
</reference>
<feature type="domain" description="Ap4A phosphorylase 1/2 N-terminal" evidence="3">
    <location>
        <begin position="108"/>
        <end position="186"/>
    </location>
</feature>
<dbReference type="PANTHER" id="PTHR38420:SF1">
    <property type="entry name" value="PUTATIVE (AFU_ORTHOLOGUE AFUA_5G14690)-RELATED"/>
    <property type="match status" value="1"/>
</dbReference>
<evidence type="ECO:0000313" key="4">
    <source>
        <dbReference type="EMBL" id="GAB0131749.1"/>
    </source>
</evidence>
<proteinExistence type="predicted"/>
<dbReference type="InterPro" id="IPR045759">
    <property type="entry name" value="Ap4A_phos1/2_N"/>
</dbReference>
<sequence length="322" mass="35870">MTVEESIQLLGDSEAASEDDIESCRAWNEREIVAKFDRLVDAGVINYDYAYATENRNIGGLDFEFRISNALKSKPNNPTSPSGTRNGTVALRQRRPGSDISTHGSEIGRLAESHVLAFNGYSCYRPHFLLVTLDGHRRQWEPLCIDDFRAVDAFLEAYGKENLLFFNGGVEAGCSRLHKHLQAIPKRSFDGNPWRNVDENSDAIPFAYFEQKLRTKSSSEATPEATPEATLEVYKAGLDFVERTLGYKTMEENKNRAPPHNVIMDGDRMVVIPRRATGNGLVGANAAGMLGMVWTQSKETMQLWLDAGPRNVLEQGGSPRLI</sequence>
<dbReference type="Gene3D" id="3.30.428.70">
    <property type="match status" value="1"/>
</dbReference>
<accession>A0ABQ0CE79</accession>
<gene>
    <name evidence="4" type="primary">g208</name>
    <name evidence="4" type="ORF">EsDP_00000208</name>
</gene>
<dbReference type="InterPro" id="IPR009163">
    <property type="entry name" value="Ap4A_phos1/2"/>
</dbReference>
<protein>
    <recommendedName>
        <fullName evidence="6">Phosphorylase</fullName>
    </recommendedName>
</protein>
<feature type="compositionally biased region" description="Polar residues" evidence="1">
    <location>
        <begin position="72"/>
        <end position="87"/>
    </location>
</feature>
<feature type="domain" description="ATP adenylyltransferase C-terminal" evidence="2">
    <location>
        <begin position="203"/>
        <end position="318"/>
    </location>
</feature>
<evidence type="ECO:0000256" key="1">
    <source>
        <dbReference type="SAM" id="MobiDB-lite"/>
    </source>
</evidence>
<dbReference type="SUPFAM" id="SSF54197">
    <property type="entry name" value="HIT-like"/>
    <property type="match status" value="1"/>
</dbReference>
<name>A0ABQ0CE79_9HYPO</name>
<comment type="caution">
    <text evidence="4">The sequence shown here is derived from an EMBL/GenBank/DDBJ whole genome shotgun (WGS) entry which is preliminary data.</text>
</comment>
<keyword evidence="5" id="KW-1185">Reference proteome</keyword>
<feature type="region of interest" description="Disordered" evidence="1">
    <location>
        <begin position="72"/>
        <end position="104"/>
    </location>
</feature>
<evidence type="ECO:0000259" key="2">
    <source>
        <dbReference type="Pfam" id="PF09830"/>
    </source>
</evidence>
<evidence type="ECO:0000313" key="5">
    <source>
        <dbReference type="Proteomes" id="UP001562357"/>
    </source>
</evidence>
<dbReference type="InterPro" id="IPR036265">
    <property type="entry name" value="HIT-like_sf"/>
</dbReference>
<evidence type="ECO:0008006" key="6">
    <source>
        <dbReference type="Google" id="ProtNLM"/>
    </source>
</evidence>
<dbReference type="InterPro" id="IPR019200">
    <property type="entry name" value="ATP_adenylylTrfase_C"/>
</dbReference>
<organism evidence="4 5">
    <name type="scientific">Epichloe bromicola</name>
    <dbReference type="NCBI Taxonomy" id="79588"/>
    <lineage>
        <taxon>Eukaryota</taxon>
        <taxon>Fungi</taxon>
        <taxon>Dikarya</taxon>
        <taxon>Ascomycota</taxon>
        <taxon>Pezizomycotina</taxon>
        <taxon>Sordariomycetes</taxon>
        <taxon>Hypocreomycetidae</taxon>
        <taxon>Hypocreales</taxon>
        <taxon>Clavicipitaceae</taxon>
        <taxon>Epichloe</taxon>
    </lineage>
</organism>
<dbReference type="PANTHER" id="PTHR38420">
    <property type="entry name" value="AP-4-A PHOSPHORYLASE II"/>
    <property type="match status" value="1"/>
</dbReference>
<evidence type="ECO:0000259" key="3">
    <source>
        <dbReference type="Pfam" id="PF19327"/>
    </source>
</evidence>
<dbReference type="Pfam" id="PF09830">
    <property type="entry name" value="ATP_transf"/>
    <property type="match status" value="1"/>
</dbReference>
<dbReference type="Pfam" id="PF19327">
    <property type="entry name" value="Ap4A_phos_N"/>
    <property type="match status" value="1"/>
</dbReference>
<dbReference type="Proteomes" id="UP001562357">
    <property type="component" value="Unassembled WGS sequence"/>
</dbReference>
<dbReference type="InterPro" id="IPR043171">
    <property type="entry name" value="Ap4A_phos1/2-like"/>
</dbReference>